<proteinExistence type="predicted"/>
<comment type="caution">
    <text evidence="1">The sequence shown here is derived from an EMBL/GenBank/DDBJ whole genome shotgun (WGS) entry which is preliminary data.</text>
</comment>
<protein>
    <submittedName>
        <fullName evidence="1">Uncharacterized protein</fullName>
    </submittedName>
</protein>
<organism evidence="1 2">
    <name type="scientific">Sporolactobacillus shoreicorticis</name>
    <dbReference type="NCBI Taxonomy" id="1923877"/>
    <lineage>
        <taxon>Bacteria</taxon>
        <taxon>Bacillati</taxon>
        <taxon>Bacillota</taxon>
        <taxon>Bacilli</taxon>
        <taxon>Bacillales</taxon>
        <taxon>Sporolactobacillaceae</taxon>
        <taxon>Sporolactobacillus</taxon>
    </lineage>
</organism>
<sequence>MLFYTYELSTLDVYDYMNHEYYTIETDIFNLLQTLVSEFSLYQYWISKSGKGLNDIIIDLPVQSKKNARKKEKIFIGKMNDFIYYKNEIVAFDQLIGISKEANFDETFTNKIFNKENFKCDLLKTVDLQIEITDSASIKITSAHAKVIRDVVRSMS</sequence>
<dbReference type="EMBL" id="JBHUMQ010000023">
    <property type="protein sequence ID" value="MFD2693824.1"/>
    <property type="molecule type" value="Genomic_DNA"/>
</dbReference>
<dbReference type="Proteomes" id="UP001597399">
    <property type="component" value="Unassembled WGS sequence"/>
</dbReference>
<evidence type="ECO:0000313" key="2">
    <source>
        <dbReference type="Proteomes" id="UP001597399"/>
    </source>
</evidence>
<evidence type="ECO:0000313" key="1">
    <source>
        <dbReference type="EMBL" id="MFD2693824.1"/>
    </source>
</evidence>
<reference evidence="2" key="1">
    <citation type="journal article" date="2019" name="Int. J. Syst. Evol. Microbiol.">
        <title>The Global Catalogue of Microorganisms (GCM) 10K type strain sequencing project: providing services to taxonomists for standard genome sequencing and annotation.</title>
        <authorList>
            <consortium name="The Broad Institute Genomics Platform"/>
            <consortium name="The Broad Institute Genome Sequencing Center for Infectious Disease"/>
            <person name="Wu L."/>
            <person name="Ma J."/>
        </authorList>
    </citation>
    <scope>NUCLEOTIDE SEQUENCE [LARGE SCALE GENOMIC DNA]</scope>
    <source>
        <strain evidence="2">TISTR 2466</strain>
    </source>
</reference>
<accession>A0ABW5S421</accession>
<name>A0ABW5S421_9BACL</name>
<gene>
    <name evidence="1" type="ORF">ACFSUE_09335</name>
</gene>
<keyword evidence="2" id="KW-1185">Reference proteome</keyword>
<dbReference type="RefSeq" id="WP_253061346.1">
    <property type="nucleotide sequence ID" value="NZ_JAMXWM010000008.1"/>
</dbReference>